<gene>
    <name evidence="1" type="ORF">METZ01_LOCUS440438</name>
</gene>
<feature type="non-terminal residue" evidence="1">
    <location>
        <position position="1"/>
    </location>
</feature>
<sequence>KRLRASDHSGITARFLDHNTDFQSASRRTYYPDS</sequence>
<dbReference type="AlphaFoldDB" id="A0A382YWH8"/>
<organism evidence="1">
    <name type="scientific">marine metagenome</name>
    <dbReference type="NCBI Taxonomy" id="408172"/>
    <lineage>
        <taxon>unclassified sequences</taxon>
        <taxon>metagenomes</taxon>
        <taxon>ecological metagenomes</taxon>
    </lineage>
</organism>
<reference evidence="1" key="1">
    <citation type="submission" date="2018-05" db="EMBL/GenBank/DDBJ databases">
        <authorList>
            <person name="Lanie J.A."/>
            <person name="Ng W.-L."/>
            <person name="Kazmierczak K.M."/>
            <person name="Andrzejewski T.M."/>
            <person name="Davidsen T.M."/>
            <person name="Wayne K.J."/>
            <person name="Tettelin H."/>
            <person name="Glass J.I."/>
            <person name="Rusch D."/>
            <person name="Podicherti R."/>
            <person name="Tsui H.-C.T."/>
            <person name="Winkler M.E."/>
        </authorList>
    </citation>
    <scope>NUCLEOTIDE SEQUENCE</scope>
</reference>
<protein>
    <submittedName>
        <fullName evidence="1">Uncharacterized protein</fullName>
    </submittedName>
</protein>
<dbReference type="EMBL" id="UINC01179082">
    <property type="protein sequence ID" value="SVD87584.1"/>
    <property type="molecule type" value="Genomic_DNA"/>
</dbReference>
<evidence type="ECO:0000313" key="1">
    <source>
        <dbReference type="EMBL" id="SVD87584.1"/>
    </source>
</evidence>
<proteinExistence type="predicted"/>
<accession>A0A382YWH8</accession>
<name>A0A382YWH8_9ZZZZ</name>